<evidence type="ECO:0000313" key="3">
    <source>
        <dbReference type="Proteomes" id="UP000236291"/>
    </source>
</evidence>
<protein>
    <submittedName>
        <fullName evidence="2">Ribonuclease H</fullName>
    </submittedName>
</protein>
<dbReference type="PANTHER" id="PTHR36617:SF5">
    <property type="entry name" value="OS05G0421675 PROTEIN"/>
    <property type="match status" value="1"/>
</dbReference>
<reference evidence="2 3" key="2">
    <citation type="journal article" date="2017" name="Front. Plant Sci.">
        <title>Gene Classification and Mining of Molecular Markers Useful in Red Clover (Trifolium pratense) Breeding.</title>
        <authorList>
            <person name="Istvanek J."/>
            <person name="Dluhosova J."/>
            <person name="Dluhos P."/>
            <person name="Patkova L."/>
            <person name="Nedelnik J."/>
            <person name="Repkova J."/>
        </authorList>
    </citation>
    <scope>NUCLEOTIDE SEQUENCE [LARGE SCALE GENOMIC DNA]</scope>
    <source>
        <strain evidence="3">cv. Tatra</strain>
        <tissue evidence="2">Young leaves</tissue>
    </source>
</reference>
<dbReference type="Pfam" id="PF13456">
    <property type="entry name" value="RVT_3"/>
    <property type="match status" value="1"/>
</dbReference>
<dbReference type="STRING" id="57577.A0A2K3MPX5"/>
<dbReference type="InterPro" id="IPR002156">
    <property type="entry name" value="RNaseH_domain"/>
</dbReference>
<evidence type="ECO:0000313" key="2">
    <source>
        <dbReference type="EMBL" id="PNX92881.1"/>
    </source>
</evidence>
<proteinExistence type="predicted"/>
<dbReference type="InterPro" id="IPR044730">
    <property type="entry name" value="RNase_H-like_dom_plant"/>
</dbReference>
<feature type="domain" description="RNase H type-1" evidence="1">
    <location>
        <begin position="189"/>
        <end position="250"/>
    </location>
</feature>
<dbReference type="EMBL" id="ASHM01010989">
    <property type="protein sequence ID" value="PNX92881.1"/>
    <property type="molecule type" value="Genomic_DNA"/>
</dbReference>
<evidence type="ECO:0000259" key="1">
    <source>
        <dbReference type="Pfam" id="PF13456"/>
    </source>
</evidence>
<accession>A0A2K3MPX5</accession>
<gene>
    <name evidence="2" type="ORF">L195_g016024</name>
</gene>
<dbReference type="Proteomes" id="UP000236291">
    <property type="component" value="Unassembled WGS sequence"/>
</dbReference>
<dbReference type="SUPFAM" id="SSF53098">
    <property type="entry name" value="Ribonuclease H-like"/>
    <property type="match status" value="1"/>
</dbReference>
<name>A0A2K3MPX5_TRIPR</name>
<dbReference type="AlphaFoldDB" id="A0A2K3MPX5"/>
<comment type="caution">
    <text evidence="2">The sequence shown here is derived from an EMBL/GenBank/DDBJ whole genome shotgun (WGS) entry which is preliminary data.</text>
</comment>
<dbReference type="GO" id="GO:0003676">
    <property type="term" value="F:nucleic acid binding"/>
    <property type="evidence" value="ECO:0007669"/>
    <property type="project" value="InterPro"/>
</dbReference>
<dbReference type="InterPro" id="IPR012337">
    <property type="entry name" value="RNaseH-like_sf"/>
</dbReference>
<reference evidence="2 3" key="1">
    <citation type="journal article" date="2014" name="Am. J. Bot.">
        <title>Genome assembly and annotation for red clover (Trifolium pratense; Fabaceae).</title>
        <authorList>
            <person name="Istvanek J."/>
            <person name="Jaros M."/>
            <person name="Krenek A."/>
            <person name="Repkova J."/>
        </authorList>
    </citation>
    <scope>NUCLEOTIDE SEQUENCE [LARGE SCALE GENOMIC DNA]</scope>
    <source>
        <strain evidence="3">cv. Tatra</strain>
        <tissue evidence="2">Young leaves</tissue>
    </source>
</reference>
<sequence length="388" mass="43978">MICNFWLGSSNDHRKIHSVRWSKVCTQKKNGGMGFRDLRAFNEALLAKQGWRLITNPNSLVAQILKAKTHPDTLTWDGTQDGNYTMKSGYHAIMHWNNQSNNATSSNNSKEIWKVLWDLKEKILPSQEISTIALNQLYEYQTHGDVKIQNPRAMTNSGSNDNCWSPPLRGTLKINVDGHLSGDGHWFTRMVIIEMNSQLLVNAVKGKTLIRKNWGCVVRRCIKLLEDNPNIDIRWVKRSTNRVAHDMANCAEIDSNREGYTIRGAYQLLTVQYTVTLDVAACLIWHSQVPLKVSISAWRLLRDSTFGGLWSLVSSRIGSSLVTAQTLPDHFVQFTISAGGLRARRSFMQLGLLACELCGMNAITDCFVAQQTHYIIRWTRSRLFPIGD</sequence>
<organism evidence="2 3">
    <name type="scientific">Trifolium pratense</name>
    <name type="common">Red clover</name>
    <dbReference type="NCBI Taxonomy" id="57577"/>
    <lineage>
        <taxon>Eukaryota</taxon>
        <taxon>Viridiplantae</taxon>
        <taxon>Streptophyta</taxon>
        <taxon>Embryophyta</taxon>
        <taxon>Tracheophyta</taxon>
        <taxon>Spermatophyta</taxon>
        <taxon>Magnoliopsida</taxon>
        <taxon>eudicotyledons</taxon>
        <taxon>Gunneridae</taxon>
        <taxon>Pentapetalae</taxon>
        <taxon>rosids</taxon>
        <taxon>fabids</taxon>
        <taxon>Fabales</taxon>
        <taxon>Fabaceae</taxon>
        <taxon>Papilionoideae</taxon>
        <taxon>50 kb inversion clade</taxon>
        <taxon>NPAAA clade</taxon>
        <taxon>Hologalegina</taxon>
        <taxon>IRL clade</taxon>
        <taxon>Trifolieae</taxon>
        <taxon>Trifolium</taxon>
    </lineage>
</organism>
<dbReference type="PANTHER" id="PTHR36617">
    <property type="entry name" value="PROTEIN, PUTATIVE-RELATED"/>
    <property type="match status" value="1"/>
</dbReference>
<dbReference type="Gene3D" id="3.30.420.10">
    <property type="entry name" value="Ribonuclease H-like superfamily/Ribonuclease H"/>
    <property type="match status" value="1"/>
</dbReference>
<dbReference type="CDD" id="cd06222">
    <property type="entry name" value="RNase_H_like"/>
    <property type="match status" value="1"/>
</dbReference>
<dbReference type="InterPro" id="IPR036397">
    <property type="entry name" value="RNaseH_sf"/>
</dbReference>
<dbReference type="GO" id="GO:0004523">
    <property type="term" value="F:RNA-DNA hybrid ribonuclease activity"/>
    <property type="evidence" value="ECO:0007669"/>
    <property type="project" value="InterPro"/>
</dbReference>